<reference evidence="3" key="1">
    <citation type="journal article" date="2019" name="Int. J. Syst. Evol. Microbiol.">
        <title>The Global Catalogue of Microorganisms (GCM) 10K type strain sequencing project: providing services to taxonomists for standard genome sequencing and annotation.</title>
        <authorList>
            <consortium name="The Broad Institute Genomics Platform"/>
            <consortium name="The Broad Institute Genome Sequencing Center for Infectious Disease"/>
            <person name="Wu L."/>
            <person name="Ma J."/>
        </authorList>
    </citation>
    <scope>NUCLEOTIDE SEQUENCE [LARGE SCALE GENOMIC DNA]</scope>
    <source>
        <strain evidence="3">JCM 11590</strain>
    </source>
</reference>
<gene>
    <name evidence="2" type="ORF">GCM10009083_08440</name>
</gene>
<organism evidence="2 3">
    <name type="scientific">Halopseudomonas pertucinogena</name>
    <dbReference type="NCBI Taxonomy" id="86175"/>
    <lineage>
        <taxon>Bacteria</taxon>
        <taxon>Pseudomonadati</taxon>
        <taxon>Pseudomonadota</taxon>
        <taxon>Gammaproteobacteria</taxon>
        <taxon>Pseudomonadales</taxon>
        <taxon>Pseudomonadaceae</taxon>
        <taxon>Halopseudomonas</taxon>
    </lineage>
</organism>
<dbReference type="Proteomes" id="UP000633263">
    <property type="component" value="Unassembled WGS sequence"/>
</dbReference>
<proteinExistence type="predicted"/>
<feature type="transmembrane region" description="Helical" evidence="1">
    <location>
        <begin position="254"/>
        <end position="275"/>
    </location>
</feature>
<dbReference type="EMBL" id="BMNN01000001">
    <property type="protein sequence ID" value="GGI94174.1"/>
    <property type="molecule type" value="Genomic_DNA"/>
</dbReference>
<protein>
    <recommendedName>
        <fullName evidence="4">Type II secretion system protein GspF domain-containing protein</fullName>
    </recommendedName>
</protein>
<dbReference type="RefSeq" id="WP_188635315.1">
    <property type="nucleotide sequence ID" value="NZ_BMNN01000001.1"/>
</dbReference>
<evidence type="ECO:0000313" key="3">
    <source>
        <dbReference type="Proteomes" id="UP000633263"/>
    </source>
</evidence>
<comment type="caution">
    <text evidence="2">The sequence shown here is derived from an EMBL/GenBank/DDBJ whole genome shotgun (WGS) entry which is preliminary data.</text>
</comment>
<feature type="transmembrane region" description="Helical" evidence="1">
    <location>
        <begin position="90"/>
        <end position="110"/>
    </location>
</feature>
<keyword evidence="1" id="KW-0472">Membrane</keyword>
<sequence length="280" mass="31451">MTWTRFSYICRKALVDIEGGLPIRESLLRAESDAGSELYGKRPAAGSLPRTLLDRMKASSNRENIISALRIYGQPGIADRLDEPLQFKRIVAYLGLVVLVFHAVGAVYALRVIPAFTEVLGTFEGVRLPTRLVYFQEYWMTQTALMSLLLLLCMLSVLEVRRLFRFRDDVEKKPSGRLLLGPGIKPVYRRVQSVLRFPVELGTGSSRDAVMDQLSRARSAGMDMAIEVRELLHVEMRELVRCCERQLKVMSCAVALIVLLSVALFLVSAYAPVFILGEVI</sequence>
<accession>A0ABQ2CNJ6</accession>
<evidence type="ECO:0000313" key="2">
    <source>
        <dbReference type="EMBL" id="GGI94174.1"/>
    </source>
</evidence>
<feature type="transmembrane region" description="Helical" evidence="1">
    <location>
        <begin position="138"/>
        <end position="158"/>
    </location>
</feature>
<keyword evidence="1" id="KW-0812">Transmembrane</keyword>
<name>A0ABQ2CNJ6_9GAMM</name>
<evidence type="ECO:0008006" key="4">
    <source>
        <dbReference type="Google" id="ProtNLM"/>
    </source>
</evidence>
<keyword evidence="1" id="KW-1133">Transmembrane helix</keyword>
<keyword evidence="3" id="KW-1185">Reference proteome</keyword>
<evidence type="ECO:0000256" key="1">
    <source>
        <dbReference type="SAM" id="Phobius"/>
    </source>
</evidence>